<accession>A0A7J7LEW6</accession>
<comment type="caution">
    <text evidence="2">The sequence shown here is derived from an EMBL/GenBank/DDBJ whole genome shotgun (WGS) entry which is preliminary data.</text>
</comment>
<dbReference type="OrthoDB" id="1921166at2759"/>
<dbReference type="PANTHER" id="PTHR31197:SF2">
    <property type="entry name" value="C2H2-TYPE DOMAIN-CONTAINING PROTEIN"/>
    <property type="match status" value="1"/>
</dbReference>
<feature type="region of interest" description="Disordered" evidence="1">
    <location>
        <begin position="342"/>
        <end position="370"/>
    </location>
</feature>
<name>A0A7J7LEW6_9MAGN</name>
<gene>
    <name evidence="2" type="ORF">GIB67_006535</name>
</gene>
<dbReference type="Proteomes" id="UP000541444">
    <property type="component" value="Unassembled WGS sequence"/>
</dbReference>
<evidence type="ECO:0000256" key="1">
    <source>
        <dbReference type="SAM" id="MobiDB-lite"/>
    </source>
</evidence>
<sequence>MTDMEGSTSTGTNTQKEWDEALCPICMDHPHNAVLLLCTSYEQGCRPYICDSSYRHSNCLDRFKKNIRSSPVRSSSFSENPDISRMSHHDYTNESFGTTREANENYNLDVNNSGTTSTGILQLIGENDNEDPSRYLNRQGNSNNVEIVGGNLKCPMCRGTVKGWKIAEDARQYLDMKQRSCTSDSCSFLGNYSELRRHARNVHPTIRPAVIDPSRQRAWRHLEHQQEYGDIVSAIRSVMPGAIVLGDYVIENGEGGSGQRENSSGERSGPLLTSFILYQMIRPFAPVSEPRGMSRTWRRYRRPSGSGADAGIGTGSSSSRRNLWGENLLGLQDDDGDWNLAARDMGDNEVPPIPRRRRRFTRSRPDGDLQ</sequence>
<feature type="region of interest" description="Disordered" evidence="1">
    <location>
        <begin position="298"/>
        <end position="319"/>
    </location>
</feature>
<reference evidence="2 3" key="1">
    <citation type="journal article" date="2020" name="IScience">
        <title>Genome Sequencing of the Endangered Kingdonia uniflora (Circaeasteraceae, Ranunculales) Reveals Potential Mechanisms of Evolutionary Specialization.</title>
        <authorList>
            <person name="Sun Y."/>
            <person name="Deng T."/>
            <person name="Zhang A."/>
            <person name="Moore M.J."/>
            <person name="Landis J.B."/>
            <person name="Lin N."/>
            <person name="Zhang H."/>
            <person name="Zhang X."/>
            <person name="Huang J."/>
            <person name="Zhang X."/>
            <person name="Sun H."/>
            <person name="Wang H."/>
        </authorList>
    </citation>
    <scope>NUCLEOTIDE SEQUENCE [LARGE SCALE GENOMIC DNA]</scope>
    <source>
        <strain evidence="2">TB1705</strain>
        <tissue evidence="2">Leaf</tissue>
    </source>
</reference>
<dbReference type="PANTHER" id="PTHR31197">
    <property type="entry name" value="OS01G0612600 PROTEIN"/>
    <property type="match status" value="1"/>
</dbReference>
<dbReference type="AlphaFoldDB" id="A0A7J7LEW6"/>
<dbReference type="InterPro" id="IPR012866">
    <property type="entry name" value="DUF1644"/>
</dbReference>
<organism evidence="2 3">
    <name type="scientific">Kingdonia uniflora</name>
    <dbReference type="NCBI Taxonomy" id="39325"/>
    <lineage>
        <taxon>Eukaryota</taxon>
        <taxon>Viridiplantae</taxon>
        <taxon>Streptophyta</taxon>
        <taxon>Embryophyta</taxon>
        <taxon>Tracheophyta</taxon>
        <taxon>Spermatophyta</taxon>
        <taxon>Magnoliopsida</taxon>
        <taxon>Ranunculales</taxon>
        <taxon>Circaeasteraceae</taxon>
        <taxon>Kingdonia</taxon>
    </lineage>
</organism>
<dbReference type="Pfam" id="PF07800">
    <property type="entry name" value="DUF1644"/>
    <property type="match status" value="1"/>
</dbReference>
<keyword evidence="3" id="KW-1185">Reference proteome</keyword>
<proteinExistence type="predicted"/>
<protein>
    <submittedName>
        <fullName evidence="2">Uncharacterized protein</fullName>
    </submittedName>
</protein>
<evidence type="ECO:0000313" key="2">
    <source>
        <dbReference type="EMBL" id="KAF6141090.1"/>
    </source>
</evidence>
<evidence type="ECO:0000313" key="3">
    <source>
        <dbReference type="Proteomes" id="UP000541444"/>
    </source>
</evidence>
<dbReference type="EMBL" id="JACGCM010002332">
    <property type="protein sequence ID" value="KAF6141090.1"/>
    <property type="molecule type" value="Genomic_DNA"/>
</dbReference>